<protein>
    <recommendedName>
        <fullName evidence="1">Arylsulfotransferase N-terminal domain-containing protein</fullName>
    </recommendedName>
</protein>
<keyword evidence="3" id="KW-1185">Reference proteome</keyword>
<dbReference type="InterPro" id="IPR010262">
    <property type="entry name" value="Arylsulfotransferase_bact"/>
</dbReference>
<dbReference type="RefSeq" id="WP_160634037.1">
    <property type="nucleotide sequence ID" value="NZ_WWNE01000012.1"/>
</dbReference>
<dbReference type="InterPro" id="IPR053143">
    <property type="entry name" value="Arylsulfate_ST"/>
</dbReference>
<dbReference type="InterPro" id="IPR038477">
    <property type="entry name" value="ASST_N_sf"/>
</dbReference>
<dbReference type="AlphaFoldDB" id="A0A6N9NMK3"/>
<dbReference type="GO" id="GO:0004062">
    <property type="term" value="F:aryl sulfotransferase activity"/>
    <property type="evidence" value="ECO:0007669"/>
    <property type="project" value="InterPro"/>
</dbReference>
<organism evidence="2 3">
    <name type="scientific">Acidiluteibacter ferrifornacis</name>
    <dbReference type="NCBI Taxonomy" id="2692424"/>
    <lineage>
        <taxon>Bacteria</taxon>
        <taxon>Pseudomonadati</taxon>
        <taxon>Bacteroidota</taxon>
        <taxon>Flavobacteriia</taxon>
        <taxon>Flavobacteriales</taxon>
        <taxon>Cryomorphaceae</taxon>
        <taxon>Acidiluteibacter</taxon>
    </lineage>
</organism>
<evidence type="ECO:0000313" key="2">
    <source>
        <dbReference type="EMBL" id="NBG67089.1"/>
    </source>
</evidence>
<dbReference type="InterPro" id="IPR011044">
    <property type="entry name" value="Quino_amine_DH_bsu"/>
</dbReference>
<name>A0A6N9NMK3_9FLAO</name>
<dbReference type="EMBL" id="WWNE01000012">
    <property type="protein sequence ID" value="NBG67089.1"/>
    <property type="molecule type" value="Genomic_DNA"/>
</dbReference>
<dbReference type="Pfam" id="PF05935">
    <property type="entry name" value="Arylsulfotrans"/>
    <property type="match status" value="1"/>
</dbReference>
<feature type="domain" description="Arylsulfotransferase N-terminal" evidence="1">
    <location>
        <begin position="45"/>
        <end position="124"/>
    </location>
</feature>
<gene>
    <name evidence="2" type="ORF">GQN54_13250</name>
</gene>
<dbReference type="InterPro" id="IPR035391">
    <property type="entry name" value="Arylsulfotran_N"/>
</dbReference>
<evidence type="ECO:0000313" key="3">
    <source>
        <dbReference type="Proteomes" id="UP000470771"/>
    </source>
</evidence>
<evidence type="ECO:0000259" key="1">
    <source>
        <dbReference type="Pfam" id="PF17425"/>
    </source>
</evidence>
<proteinExistence type="predicted"/>
<dbReference type="SUPFAM" id="SSF50969">
    <property type="entry name" value="YVTN repeat-like/Quinoprotein amine dehydrogenase"/>
    <property type="match status" value="1"/>
</dbReference>
<reference evidence="2 3" key="1">
    <citation type="submission" date="2019-12" db="EMBL/GenBank/DDBJ databases">
        <authorList>
            <person name="Zhao J."/>
        </authorList>
    </citation>
    <scope>NUCLEOTIDE SEQUENCE [LARGE SCALE GENOMIC DNA]</scope>
    <source>
        <strain evidence="2 3">S-15</strain>
    </source>
</reference>
<dbReference type="Gene3D" id="2.60.40.3100">
    <property type="entry name" value="Arylsulphate sulphotransferase monomer, N-terminal domain"/>
    <property type="match status" value="1"/>
</dbReference>
<dbReference type="Pfam" id="PF17425">
    <property type="entry name" value="Arylsulfotran_N"/>
    <property type="match status" value="1"/>
</dbReference>
<sequence length="523" mass="59481">MKTKNYVLIALLLLLIFNACKKEPDIVLEELPSSTNDEFVEDTLILNPFGTNPLAALNYYTTDEKTRVEIIIRSRTDGQDEFSKVFSTYEQQHKIPILGLYPDFLNTIYINYYSTSGELVEQQIHLVKTEALPPGMPEIKINKVNTSAMEPGLTLVSYWGNRTPHKPFIMDHLGNIRWLLDFSNHPTLSSLNYDNGIERLKNGNYYFGDINSNSIYEVSPLGEVIQSWGLSDHKFHHNVQEKSNGNFLVTTSKTNSKHANGKNCIEDFVIEINRNNGSISAEWDLKESLDENRSALTAIDNSNAEVDWFHGNAVIEDLTDQTIIVSGRTQGVVKLDDQNNLKWILSTHKGWGISRTENNLSKYLLTPLDNNGIKIIDTNVLNGNQNHPYFEWPWYQHAPKIMPNGNLLLFDNGDNRNYESTTTYSRVVEYKIDETHKTIQQIWSYGKQRSDQTFARYVSDVDYLPIMNNVLFSPGFSTNNGSSFGGKVVEIDYATKIVVFEAAINPPGGFVTLHRAERLSLYP</sequence>
<dbReference type="PANTHER" id="PTHR35340:SF10">
    <property type="entry name" value="CYTOPLASMIC PROTEIN"/>
    <property type="match status" value="1"/>
</dbReference>
<dbReference type="Proteomes" id="UP000470771">
    <property type="component" value="Unassembled WGS sequence"/>
</dbReference>
<accession>A0A6N9NMK3</accession>
<comment type="caution">
    <text evidence="2">The sequence shown here is derived from an EMBL/GenBank/DDBJ whole genome shotgun (WGS) entry which is preliminary data.</text>
</comment>
<dbReference type="PANTHER" id="PTHR35340">
    <property type="entry name" value="PQQ ENZYME REPEAT PROTEIN-RELATED"/>
    <property type="match status" value="1"/>
</dbReference>